<keyword evidence="6" id="KW-0695">RNA-directed DNA polymerase</keyword>
<evidence type="ECO:0000256" key="3">
    <source>
        <dbReference type="ARBA" id="ARBA00022722"/>
    </source>
</evidence>
<dbReference type="GO" id="GO:0003964">
    <property type="term" value="F:RNA-directed DNA polymerase activity"/>
    <property type="evidence" value="ECO:0007669"/>
    <property type="project" value="UniProtKB-KW"/>
</dbReference>
<dbReference type="AlphaFoldDB" id="A0A0C2IML1"/>
<evidence type="ECO:0000313" key="8">
    <source>
        <dbReference type="EMBL" id="KII66634.1"/>
    </source>
</evidence>
<sequence length="205" mass="24178">MYLDNWMEDAALLYMLTNNVVSFNWSEVEDETFKFKEKLRNLHTISFYLLPRLTIRAYLSQTINGVEKPKAYASSHFSHSEEKYSTIYRELLARYLATKTFTFYLIGRHFLLLTDNNPPTYIDSIRYLQQKGRYDDVNKEFDFTISHIMGSSNIAQQESQLVHDDKTKKSLEIITKILSTAGLKKTFEPIRRKFNCPGLYYEMTT</sequence>
<evidence type="ECO:0000256" key="1">
    <source>
        <dbReference type="ARBA" id="ARBA00022679"/>
    </source>
</evidence>
<protein>
    <recommendedName>
        <fullName evidence="7">Reverse transcriptase RNase H-like domain-containing protein</fullName>
    </recommendedName>
</protein>
<name>A0A0C2IML1_THEKT</name>
<evidence type="ECO:0000256" key="6">
    <source>
        <dbReference type="ARBA" id="ARBA00022918"/>
    </source>
</evidence>
<dbReference type="GO" id="GO:0004519">
    <property type="term" value="F:endonuclease activity"/>
    <property type="evidence" value="ECO:0007669"/>
    <property type="project" value="UniProtKB-KW"/>
</dbReference>
<dbReference type="Proteomes" id="UP000031668">
    <property type="component" value="Unassembled WGS sequence"/>
</dbReference>
<evidence type="ECO:0000256" key="2">
    <source>
        <dbReference type="ARBA" id="ARBA00022695"/>
    </source>
</evidence>
<evidence type="ECO:0000256" key="5">
    <source>
        <dbReference type="ARBA" id="ARBA00022801"/>
    </source>
</evidence>
<evidence type="ECO:0000313" key="9">
    <source>
        <dbReference type="Proteomes" id="UP000031668"/>
    </source>
</evidence>
<proteinExistence type="predicted"/>
<dbReference type="OrthoDB" id="6125049at2759"/>
<accession>A0A0C2IML1</accession>
<reference evidence="8 9" key="1">
    <citation type="journal article" date="2014" name="Genome Biol. Evol.">
        <title>The genome of the myxosporean Thelohanellus kitauei shows adaptations to nutrient acquisition within its fish host.</title>
        <authorList>
            <person name="Yang Y."/>
            <person name="Xiong J."/>
            <person name="Zhou Z."/>
            <person name="Huo F."/>
            <person name="Miao W."/>
            <person name="Ran C."/>
            <person name="Liu Y."/>
            <person name="Zhang J."/>
            <person name="Feng J."/>
            <person name="Wang M."/>
            <person name="Wang M."/>
            <person name="Wang L."/>
            <person name="Yao B."/>
        </authorList>
    </citation>
    <scope>NUCLEOTIDE SEQUENCE [LARGE SCALE GENOMIC DNA]</scope>
    <source>
        <strain evidence="8">Wuqing</strain>
    </source>
</reference>
<comment type="caution">
    <text evidence="8">The sequence shown here is derived from an EMBL/GenBank/DDBJ whole genome shotgun (WGS) entry which is preliminary data.</text>
</comment>
<keyword evidence="5" id="KW-0378">Hydrolase</keyword>
<keyword evidence="3" id="KW-0540">Nuclease</keyword>
<dbReference type="SUPFAM" id="SSF56672">
    <property type="entry name" value="DNA/RNA polymerases"/>
    <property type="match status" value="1"/>
</dbReference>
<feature type="domain" description="Reverse transcriptase RNase H-like" evidence="7">
    <location>
        <begin position="55"/>
        <end position="126"/>
    </location>
</feature>
<organism evidence="8 9">
    <name type="scientific">Thelohanellus kitauei</name>
    <name type="common">Myxosporean</name>
    <dbReference type="NCBI Taxonomy" id="669202"/>
    <lineage>
        <taxon>Eukaryota</taxon>
        <taxon>Metazoa</taxon>
        <taxon>Cnidaria</taxon>
        <taxon>Myxozoa</taxon>
        <taxon>Myxosporea</taxon>
        <taxon>Bivalvulida</taxon>
        <taxon>Platysporina</taxon>
        <taxon>Myxobolidae</taxon>
        <taxon>Thelohanellus</taxon>
    </lineage>
</organism>
<keyword evidence="9" id="KW-1185">Reference proteome</keyword>
<evidence type="ECO:0000259" key="7">
    <source>
        <dbReference type="Pfam" id="PF17917"/>
    </source>
</evidence>
<keyword evidence="1" id="KW-0808">Transferase</keyword>
<dbReference type="Pfam" id="PF17917">
    <property type="entry name" value="RT_RNaseH"/>
    <property type="match status" value="1"/>
</dbReference>
<keyword evidence="4" id="KW-0255">Endonuclease</keyword>
<evidence type="ECO:0000256" key="4">
    <source>
        <dbReference type="ARBA" id="ARBA00022759"/>
    </source>
</evidence>
<gene>
    <name evidence="8" type="ORF">RF11_01900</name>
</gene>
<dbReference type="InterPro" id="IPR041373">
    <property type="entry name" value="RT_RNaseH"/>
</dbReference>
<dbReference type="InterPro" id="IPR043502">
    <property type="entry name" value="DNA/RNA_pol_sf"/>
</dbReference>
<dbReference type="PANTHER" id="PTHR34072">
    <property type="entry name" value="ENZYMATIC POLYPROTEIN-RELATED"/>
    <property type="match status" value="1"/>
</dbReference>
<keyword evidence="2" id="KW-0548">Nucleotidyltransferase</keyword>
<dbReference type="GO" id="GO:0016787">
    <property type="term" value="F:hydrolase activity"/>
    <property type="evidence" value="ECO:0007669"/>
    <property type="project" value="UniProtKB-KW"/>
</dbReference>
<dbReference type="EMBL" id="JWZT01003493">
    <property type="protein sequence ID" value="KII66634.1"/>
    <property type="molecule type" value="Genomic_DNA"/>
</dbReference>